<keyword evidence="10 12" id="KW-0472">Membrane</keyword>
<dbReference type="EMBL" id="SDPL01000090">
    <property type="protein sequence ID" value="RXZ48401.1"/>
    <property type="molecule type" value="Genomic_DNA"/>
</dbReference>
<organism evidence="15 16">
    <name type="scientific">Agromyces binzhouensis</name>
    <dbReference type="NCBI Taxonomy" id="1817495"/>
    <lineage>
        <taxon>Bacteria</taxon>
        <taxon>Bacillati</taxon>
        <taxon>Actinomycetota</taxon>
        <taxon>Actinomycetes</taxon>
        <taxon>Micrococcales</taxon>
        <taxon>Microbacteriaceae</taxon>
        <taxon>Agromyces</taxon>
    </lineage>
</organism>
<dbReference type="InterPro" id="IPR023171">
    <property type="entry name" value="Na/H_antiporter_dom_sf"/>
</dbReference>
<feature type="region of interest" description="Disordered" evidence="13">
    <location>
        <begin position="1"/>
        <end position="20"/>
    </location>
</feature>
<dbReference type="InterPro" id="IPR036249">
    <property type="entry name" value="Thioredoxin-like_sf"/>
</dbReference>
<dbReference type="HAMAP" id="MF_01844">
    <property type="entry name" value="NhaA"/>
    <property type="match status" value="1"/>
</dbReference>
<dbReference type="PANTHER" id="PTHR30341">
    <property type="entry name" value="SODIUM ION/PROTON ANTIPORTER NHAA-RELATED"/>
    <property type="match status" value="1"/>
</dbReference>
<evidence type="ECO:0000256" key="11">
    <source>
        <dbReference type="ARBA" id="ARBA00023201"/>
    </source>
</evidence>
<name>A0A4Q2JJY5_9MICO</name>
<proteinExistence type="inferred from homology"/>
<evidence type="ECO:0000313" key="16">
    <source>
        <dbReference type="Proteomes" id="UP000292881"/>
    </source>
</evidence>
<dbReference type="PROSITE" id="PS51352">
    <property type="entry name" value="THIOREDOXIN_2"/>
    <property type="match status" value="1"/>
</dbReference>
<keyword evidence="11 12" id="KW-0739">Sodium transport</keyword>
<feature type="transmembrane region" description="Helical" evidence="12">
    <location>
        <begin position="72"/>
        <end position="92"/>
    </location>
</feature>
<sequence>MSAPVSAPDTTTSPARRKVRLRRGSTDRSAAALLLTGTVLAILWANSPWGWTYEAFWETELEIGLGGWQMHATLHDVVNDGLMTLFFFVVGLEVKREFTIGELTDRSRAIVPIVAAIAGLVIPALLFVVIALPTGELSAWGVVISTDTAFLLGALAIIGPPFPARLRTFLLTLAVVDDVGALLAIGIFYNTGLDLVPLAIAAVLMVAIALVRYLRAGRGLAYGVLGIALWVAIAMAGIHPTLAGVAVALLIPVFPPRRTEVERTEELTRAFRESPSAQYAAAVNRSLRESLSINDRLQAEWGPYIAFLVLPIFALANAGVHLDAETLASAFASPLTWAIIAGLVVGKFVGITAVTAIVRATGIGRLAPGLGMPRVAGGAALSGIGFTISLFIVGIALPDGELQDHGRVGVLTASLVAFALGWAIFAIADRLDPPKAVGKVLARPFDPERDHYRGRPDAPYQIVEYGDFECPFCSRATGSIDQVIRRFGDEVCWVWRHLPLEGVHPHAKLASQAYEAAALQGRFLEMARTLFQHQDALETDDLCRYAEEIGLDVPRFLEDLQSPAVVRRVEDDQIDAEFMDLHSTPTFFVNGRRHIGPWDSRSLIRSLEASASVPPEPAAER</sequence>
<protein>
    <recommendedName>
        <fullName evidence="12">Na(+)/H(+) antiporter NhaA</fullName>
    </recommendedName>
    <alternativeName>
        <fullName evidence="12">Sodium/proton antiporter NhaA</fullName>
    </alternativeName>
</protein>
<feature type="transmembrane region" description="Helical" evidence="12">
    <location>
        <begin position="334"/>
        <end position="358"/>
    </location>
</feature>
<comment type="catalytic activity">
    <reaction evidence="12">
        <text>Na(+)(in) + 2 H(+)(out) = Na(+)(out) + 2 H(+)(in)</text>
        <dbReference type="Rhea" id="RHEA:29251"/>
        <dbReference type="ChEBI" id="CHEBI:15378"/>
        <dbReference type="ChEBI" id="CHEBI:29101"/>
    </reaction>
</comment>
<dbReference type="Pfam" id="PF06965">
    <property type="entry name" value="Na_H_antiport_1"/>
    <property type="match status" value="1"/>
</dbReference>
<gene>
    <name evidence="12 15" type="primary">nhaA</name>
    <name evidence="15" type="ORF">ESO86_06640</name>
</gene>
<keyword evidence="8 12" id="KW-0915">Sodium</keyword>
<dbReference type="InterPro" id="IPR012336">
    <property type="entry name" value="Thioredoxin-like_fold"/>
</dbReference>
<keyword evidence="7 12" id="KW-1133">Transmembrane helix</keyword>
<dbReference type="GO" id="GO:0006885">
    <property type="term" value="P:regulation of pH"/>
    <property type="evidence" value="ECO:0007669"/>
    <property type="project" value="UniProtKB-UniRule"/>
</dbReference>
<dbReference type="GO" id="GO:0015385">
    <property type="term" value="F:sodium:proton antiporter activity"/>
    <property type="evidence" value="ECO:0007669"/>
    <property type="project" value="UniProtKB-UniRule"/>
</dbReference>
<dbReference type="Gene3D" id="3.40.30.10">
    <property type="entry name" value="Glutaredoxin"/>
    <property type="match status" value="1"/>
</dbReference>
<keyword evidence="6 12" id="KW-0812">Transmembrane</keyword>
<keyword evidence="4 12" id="KW-0050">Antiport</keyword>
<feature type="transmembrane region" description="Helical" evidence="12">
    <location>
        <begin position="301"/>
        <end position="322"/>
    </location>
</feature>
<comment type="caution">
    <text evidence="15">The sequence shown here is derived from an EMBL/GenBank/DDBJ whole genome shotgun (WGS) entry which is preliminary data.</text>
</comment>
<keyword evidence="9 12" id="KW-0406">Ion transport</keyword>
<feature type="transmembrane region" description="Helical" evidence="12">
    <location>
        <begin position="138"/>
        <end position="158"/>
    </location>
</feature>
<evidence type="ECO:0000256" key="3">
    <source>
        <dbReference type="ARBA" id="ARBA00022448"/>
    </source>
</evidence>
<dbReference type="InterPro" id="IPR013766">
    <property type="entry name" value="Thioredoxin_domain"/>
</dbReference>
<dbReference type="AlphaFoldDB" id="A0A4Q2JJY5"/>
<feature type="transmembrane region" description="Helical" evidence="12">
    <location>
        <begin position="30"/>
        <end position="52"/>
    </location>
</feature>
<feature type="transmembrane region" description="Helical" evidence="12">
    <location>
        <begin position="221"/>
        <end position="254"/>
    </location>
</feature>
<dbReference type="InterPro" id="IPR004670">
    <property type="entry name" value="NhaA"/>
</dbReference>
<dbReference type="SUPFAM" id="SSF52833">
    <property type="entry name" value="Thioredoxin-like"/>
    <property type="match status" value="1"/>
</dbReference>
<evidence type="ECO:0000313" key="15">
    <source>
        <dbReference type="EMBL" id="RXZ48401.1"/>
    </source>
</evidence>
<evidence type="ECO:0000256" key="1">
    <source>
        <dbReference type="ARBA" id="ARBA00004429"/>
    </source>
</evidence>
<feature type="transmembrane region" description="Helical" evidence="12">
    <location>
        <begin position="170"/>
        <end position="189"/>
    </location>
</feature>
<feature type="domain" description="Thioredoxin" evidence="14">
    <location>
        <begin position="422"/>
        <end position="612"/>
    </location>
</feature>
<evidence type="ECO:0000256" key="5">
    <source>
        <dbReference type="ARBA" id="ARBA00022475"/>
    </source>
</evidence>
<dbReference type="Gene3D" id="1.20.1530.10">
    <property type="entry name" value="Na+/H+ antiporter like domain"/>
    <property type="match status" value="1"/>
</dbReference>
<evidence type="ECO:0000256" key="4">
    <source>
        <dbReference type="ARBA" id="ARBA00022449"/>
    </source>
</evidence>
<evidence type="ECO:0000256" key="12">
    <source>
        <dbReference type="HAMAP-Rule" id="MF_01844"/>
    </source>
</evidence>
<dbReference type="NCBIfam" id="TIGR00773">
    <property type="entry name" value="NhaA"/>
    <property type="match status" value="1"/>
</dbReference>
<evidence type="ECO:0000256" key="7">
    <source>
        <dbReference type="ARBA" id="ARBA00022989"/>
    </source>
</evidence>
<reference evidence="15 16" key="1">
    <citation type="submission" date="2019-01" db="EMBL/GenBank/DDBJ databases">
        <authorList>
            <person name="Li J."/>
        </authorList>
    </citation>
    <scope>NUCLEOTIDE SEQUENCE [LARGE SCALE GENOMIC DNA]</scope>
    <source>
        <strain evidence="15 16">CGMCC 4.7180</strain>
    </source>
</reference>
<keyword evidence="3 12" id="KW-0813">Transport</keyword>
<evidence type="ECO:0000259" key="14">
    <source>
        <dbReference type="PROSITE" id="PS51352"/>
    </source>
</evidence>
<keyword evidence="16" id="KW-1185">Reference proteome</keyword>
<dbReference type="PANTHER" id="PTHR30341:SF0">
    <property type="entry name" value="NA(+)_H(+) ANTIPORTER NHAA"/>
    <property type="match status" value="1"/>
</dbReference>
<dbReference type="GO" id="GO:0005886">
    <property type="term" value="C:plasma membrane"/>
    <property type="evidence" value="ECO:0007669"/>
    <property type="project" value="UniProtKB-SubCell"/>
</dbReference>
<dbReference type="Proteomes" id="UP000292881">
    <property type="component" value="Unassembled WGS sequence"/>
</dbReference>
<feature type="transmembrane region" description="Helical" evidence="12">
    <location>
        <begin position="378"/>
        <end position="397"/>
    </location>
</feature>
<dbReference type="Pfam" id="PF13462">
    <property type="entry name" value="Thioredoxin_4"/>
    <property type="match status" value="1"/>
</dbReference>
<dbReference type="OrthoDB" id="117402at2"/>
<accession>A0A4Q2JJY5</accession>
<evidence type="ECO:0000256" key="2">
    <source>
        <dbReference type="ARBA" id="ARBA00007006"/>
    </source>
</evidence>
<comment type="function">
    <text evidence="12">Na(+)/H(+) antiporter that extrudes sodium in exchange for external protons.</text>
</comment>
<evidence type="ECO:0000256" key="13">
    <source>
        <dbReference type="SAM" id="MobiDB-lite"/>
    </source>
</evidence>
<evidence type="ECO:0000256" key="8">
    <source>
        <dbReference type="ARBA" id="ARBA00023053"/>
    </source>
</evidence>
<feature type="transmembrane region" description="Helical" evidence="12">
    <location>
        <begin position="409"/>
        <end position="428"/>
    </location>
</feature>
<feature type="transmembrane region" description="Helical" evidence="12">
    <location>
        <begin position="113"/>
        <end position="132"/>
    </location>
</feature>
<feature type="transmembrane region" description="Helical" evidence="12">
    <location>
        <begin position="195"/>
        <end position="214"/>
    </location>
</feature>
<comment type="similarity">
    <text evidence="2">In the N-terminal section; belongs to the NhaA Na(+)/H(+) (TC 2.A.33) antiporter family.</text>
</comment>
<keyword evidence="5 12" id="KW-1003">Cell membrane</keyword>
<evidence type="ECO:0000256" key="10">
    <source>
        <dbReference type="ARBA" id="ARBA00023136"/>
    </source>
</evidence>
<evidence type="ECO:0000256" key="6">
    <source>
        <dbReference type="ARBA" id="ARBA00022692"/>
    </source>
</evidence>
<dbReference type="RefSeq" id="WP_129234188.1">
    <property type="nucleotide sequence ID" value="NZ_JBHXVJ010000004.1"/>
</dbReference>
<comment type="subcellular location">
    <subcellularLocation>
        <location evidence="1">Cell inner membrane</location>
        <topology evidence="1">Multi-pass membrane protein</topology>
    </subcellularLocation>
    <subcellularLocation>
        <location evidence="12">Cell membrane</location>
        <topology evidence="12">Multi-pass membrane protein</topology>
    </subcellularLocation>
</comment>
<evidence type="ECO:0000256" key="9">
    <source>
        <dbReference type="ARBA" id="ARBA00023065"/>
    </source>
</evidence>
<comment type="similarity">
    <text evidence="12">Belongs to the NhaA Na(+)/H(+) (TC 2.A.33) antiporter family.</text>
</comment>